<reference evidence="6 7" key="1">
    <citation type="submission" date="2019-02" db="EMBL/GenBank/DDBJ databases">
        <title>Draft genome sequence of Muricauda sp. 176CP4-71.</title>
        <authorList>
            <person name="Park J.-S."/>
        </authorList>
    </citation>
    <scope>NUCLEOTIDE SEQUENCE [LARGE SCALE GENOMIC DNA]</scope>
    <source>
        <strain evidence="6 7">176CP4-71</strain>
    </source>
</reference>
<sequence>MEVVHKIGRRKTAVARVYLSEGKGNITVNKKDYKDYFSTATLQYKVQQAFALTGNEDSYDVKVNVYGGGITGQAEAIRLALSRAMCEINEENRTVLKPEGLLTRDPRMVERKKFGQKKARKKFQFSKR</sequence>
<keyword evidence="2 5" id="KW-0689">Ribosomal protein</keyword>
<dbReference type="InterPro" id="IPR000754">
    <property type="entry name" value="Ribosomal_uS9"/>
</dbReference>
<proteinExistence type="inferred from homology"/>
<evidence type="ECO:0000256" key="1">
    <source>
        <dbReference type="ARBA" id="ARBA00005251"/>
    </source>
</evidence>
<dbReference type="GO" id="GO:0003735">
    <property type="term" value="F:structural constituent of ribosome"/>
    <property type="evidence" value="ECO:0007669"/>
    <property type="project" value="InterPro"/>
</dbReference>
<dbReference type="GO" id="GO:0022627">
    <property type="term" value="C:cytosolic small ribosomal subunit"/>
    <property type="evidence" value="ECO:0007669"/>
    <property type="project" value="TreeGrafter"/>
</dbReference>
<keyword evidence="3 5" id="KW-0687">Ribonucleoprotein</keyword>
<dbReference type="Gene3D" id="3.30.230.10">
    <property type="match status" value="1"/>
</dbReference>
<dbReference type="PANTHER" id="PTHR21569">
    <property type="entry name" value="RIBOSOMAL PROTEIN S9"/>
    <property type="match status" value="1"/>
</dbReference>
<organism evidence="6 7">
    <name type="scientific">Flagellimonas allohymeniacidonis</name>
    <dbReference type="NCBI Taxonomy" id="2517819"/>
    <lineage>
        <taxon>Bacteria</taxon>
        <taxon>Pseudomonadati</taxon>
        <taxon>Bacteroidota</taxon>
        <taxon>Flavobacteriia</taxon>
        <taxon>Flavobacteriales</taxon>
        <taxon>Flavobacteriaceae</taxon>
        <taxon>Flagellimonas</taxon>
    </lineage>
</organism>
<evidence type="ECO:0000256" key="4">
    <source>
        <dbReference type="ARBA" id="ARBA00035259"/>
    </source>
</evidence>
<evidence type="ECO:0000313" key="6">
    <source>
        <dbReference type="EMBL" id="TAI47075.1"/>
    </source>
</evidence>
<dbReference type="FunFam" id="3.30.230.10:FF:000001">
    <property type="entry name" value="30S ribosomal protein S9"/>
    <property type="match status" value="1"/>
</dbReference>
<dbReference type="RefSeq" id="WP_130613558.1">
    <property type="nucleotide sequence ID" value="NZ_SGIU01000002.1"/>
</dbReference>
<evidence type="ECO:0000256" key="3">
    <source>
        <dbReference type="ARBA" id="ARBA00023274"/>
    </source>
</evidence>
<dbReference type="EMBL" id="SGIU01000002">
    <property type="protein sequence ID" value="TAI47075.1"/>
    <property type="molecule type" value="Genomic_DNA"/>
</dbReference>
<dbReference type="OrthoDB" id="9803965at2"/>
<comment type="caution">
    <text evidence="6">The sequence shown here is derived from an EMBL/GenBank/DDBJ whole genome shotgun (WGS) entry which is preliminary data.</text>
</comment>
<dbReference type="PANTHER" id="PTHR21569:SF1">
    <property type="entry name" value="SMALL RIBOSOMAL SUBUNIT PROTEIN US9M"/>
    <property type="match status" value="1"/>
</dbReference>
<name>A0A4Q8Q9W0_9FLAO</name>
<dbReference type="InterPro" id="IPR014721">
    <property type="entry name" value="Ribsml_uS5_D2-typ_fold_subgr"/>
</dbReference>
<comment type="similarity">
    <text evidence="1 5">Belongs to the universal ribosomal protein uS9 family.</text>
</comment>
<dbReference type="SUPFAM" id="SSF54211">
    <property type="entry name" value="Ribosomal protein S5 domain 2-like"/>
    <property type="match status" value="1"/>
</dbReference>
<evidence type="ECO:0000256" key="2">
    <source>
        <dbReference type="ARBA" id="ARBA00022980"/>
    </source>
</evidence>
<dbReference type="NCBIfam" id="NF001099">
    <property type="entry name" value="PRK00132.1"/>
    <property type="match status" value="1"/>
</dbReference>
<dbReference type="InterPro" id="IPR020568">
    <property type="entry name" value="Ribosomal_Su5_D2-typ_SF"/>
</dbReference>
<dbReference type="InterPro" id="IPR023035">
    <property type="entry name" value="Ribosomal_uS9_bac/plastid"/>
</dbReference>
<dbReference type="Proteomes" id="UP000291981">
    <property type="component" value="Unassembled WGS sequence"/>
</dbReference>
<dbReference type="GO" id="GO:0006412">
    <property type="term" value="P:translation"/>
    <property type="evidence" value="ECO:0007669"/>
    <property type="project" value="UniProtKB-UniRule"/>
</dbReference>
<dbReference type="GO" id="GO:0003723">
    <property type="term" value="F:RNA binding"/>
    <property type="evidence" value="ECO:0007669"/>
    <property type="project" value="TreeGrafter"/>
</dbReference>
<dbReference type="HAMAP" id="MF_00532_B">
    <property type="entry name" value="Ribosomal_uS9_B"/>
    <property type="match status" value="1"/>
</dbReference>
<dbReference type="AlphaFoldDB" id="A0A4Q8Q9W0"/>
<evidence type="ECO:0000256" key="5">
    <source>
        <dbReference type="HAMAP-Rule" id="MF_00532"/>
    </source>
</evidence>
<protein>
    <recommendedName>
        <fullName evidence="4 5">Small ribosomal subunit protein uS9</fullName>
    </recommendedName>
</protein>
<evidence type="ECO:0000313" key="7">
    <source>
        <dbReference type="Proteomes" id="UP000291981"/>
    </source>
</evidence>
<gene>
    <name evidence="5" type="primary">rpsI</name>
    <name evidence="6" type="ORF">EW142_10300</name>
</gene>
<keyword evidence="7" id="KW-1185">Reference proteome</keyword>
<dbReference type="Pfam" id="PF00380">
    <property type="entry name" value="Ribosomal_S9"/>
    <property type="match status" value="1"/>
</dbReference>
<accession>A0A4Q8Q9W0</accession>